<keyword evidence="3" id="KW-1185">Reference proteome</keyword>
<dbReference type="Gene3D" id="3.40.50.720">
    <property type="entry name" value="NAD(P)-binding Rossmann-like Domain"/>
    <property type="match status" value="1"/>
</dbReference>
<dbReference type="SUPFAM" id="SSF51735">
    <property type="entry name" value="NAD(P)-binding Rossmann-fold domains"/>
    <property type="match status" value="1"/>
</dbReference>
<dbReference type="KEGG" id="ada:A5CPEGH6_13570"/>
<proteinExistence type="predicted"/>
<gene>
    <name evidence="2" type="ORF">A5CPEGH6_13570</name>
</gene>
<dbReference type="PANTHER" id="PTHR43000">
    <property type="entry name" value="DTDP-D-GLUCOSE 4,6-DEHYDRATASE-RELATED"/>
    <property type="match status" value="1"/>
</dbReference>
<name>A0A4Y1X2K3_9BACT</name>
<dbReference type="Proteomes" id="UP000319374">
    <property type="component" value="Chromosome"/>
</dbReference>
<accession>A0A4Y1X2K3</accession>
<dbReference type="EMBL" id="AP019736">
    <property type="protein sequence ID" value="BBL06719.1"/>
    <property type="molecule type" value="Genomic_DNA"/>
</dbReference>
<dbReference type="AlphaFoldDB" id="A0A4Y1X2K3"/>
<organism evidence="2 3">
    <name type="scientific">Alistipes dispar</name>
    <dbReference type="NCBI Taxonomy" id="2585119"/>
    <lineage>
        <taxon>Bacteria</taxon>
        <taxon>Pseudomonadati</taxon>
        <taxon>Bacteroidota</taxon>
        <taxon>Bacteroidia</taxon>
        <taxon>Bacteroidales</taxon>
        <taxon>Rikenellaceae</taxon>
        <taxon>Alistipes</taxon>
    </lineage>
</organism>
<reference evidence="3" key="1">
    <citation type="submission" date="2019-06" db="EMBL/GenBank/DDBJ databases">
        <title>Alistipes onderdonkii subsp. vulgaris subsp. nov., Alistipes dispar sp. nov. and Alistipes communis sp. nov., isolated from human faeces, and creation of Alistipes onderdonkii subsp. onderdonkii subsp. nov.</title>
        <authorList>
            <person name="Sakamoto M."/>
            <person name="Ikeyama N."/>
            <person name="Ogata Y."/>
            <person name="Suda W."/>
            <person name="Iino T."/>
            <person name="Hattori M."/>
            <person name="Ohkuma M."/>
        </authorList>
    </citation>
    <scope>NUCLEOTIDE SEQUENCE [LARGE SCALE GENOMIC DNA]</scope>
    <source>
        <strain evidence="3">5CPEGH6</strain>
    </source>
</reference>
<dbReference type="InterPro" id="IPR002225">
    <property type="entry name" value="3Beta_OHSteriod_DH/Estase"/>
</dbReference>
<evidence type="ECO:0000313" key="3">
    <source>
        <dbReference type="Proteomes" id="UP000319374"/>
    </source>
</evidence>
<evidence type="ECO:0000313" key="2">
    <source>
        <dbReference type="EMBL" id="BBL06719.1"/>
    </source>
</evidence>
<protein>
    <submittedName>
        <fullName evidence="2">NDP-sugar dehydratase or epimerase</fullName>
    </submittedName>
</protein>
<dbReference type="Pfam" id="PF01073">
    <property type="entry name" value="3Beta_HSD"/>
    <property type="match status" value="1"/>
</dbReference>
<dbReference type="GO" id="GO:0006694">
    <property type="term" value="P:steroid biosynthetic process"/>
    <property type="evidence" value="ECO:0007669"/>
    <property type="project" value="InterPro"/>
</dbReference>
<dbReference type="GO" id="GO:0016616">
    <property type="term" value="F:oxidoreductase activity, acting on the CH-OH group of donors, NAD or NADP as acceptor"/>
    <property type="evidence" value="ECO:0007669"/>
    <property type="project" value="InterPro"/>
</dbReference>
<evidence type="ECO:0000259" key="1">
    <source>
        <dbReference type="Pfam" id="PF01073"/>
    </source>
</evidence>
<dbReference type="InterPro" id="IPR036291">
    <property type="entry name" value="NAD(P)-bd_dom_sf"/>
</dbReference>
<sequence length="286" mass="32839">MIDRPEFQPVTTICDIEDRMKLERIITDFNPNYIIHLAARTDLNGKKLSDYSSNIEGVRNIVEIASQLSCLKKILITSSMLVCKPGYQPVSNDDYCPHTLYGKSKVLTEQIARSIPLKCQWAFLRPTSIWGPGFKAPYRNFFDMVANRRYFHIGNRACTKTYGYIGNTVYQIERILFHTDTTTNGEVYYLGDPPLNIEKWANHISEQMGVRIHRVPFSLIKIAGWIGDGLKMLGISFPMTSFRLKNMTTNNILDLSKTFQIAPNPPYSELEGIKRTIEWLRTSNKN</sequence>
<feature type="domain" description="3-beta hydroxysteroid dehydrogenase/isomerase" evidence="1">
    <location>
        <begin position="12"/>
        <end position="214"/>
    </location>
</feature>